<keyword evidence="1" id="KW-1133">Transmembrane helix</keyword>
<comment type="caution">
    <text evidence="2">The sequence shown here is derived from an EMBL/GenBank/DDBJ whole genome shotgun (WGS) entry which is preliminary data.</text>
</comment>
<accession>A0A917F8F0</accession>
<dbReference type="RefSeq" id="WP_188662098.1">
    <property type="nucleotide sequence ID" value="NZ_BMHV01000005.1"/>
</dbReference>
<feature type="transmembrane region" description="Helical" evidence="1">
    <location>
        <begin position="6"/>
        <end position="28"/>
    </location>
</feature>
<evidence type="ECO:0000313" key="2">
    <source>
        <dbReference type="EMBL" id="GGF57682.1"/>
    </source>
</evidence>
<reference evidence="2" key="1">
    <citation type="journal article" date="2014" name="Int. J. Syst. Evol. Microbiol.">
        <title>Complete genome sequence of Corynebacterium casei LMG S-19264T (=DSM 44701T), isolated from a smear-ripened cheese.</title>
        <authorList>
            <consortium name="US DOE Joint Genome Institute (JGI-PGF)"/>
            <person name="Walter F."/>
            <person name="Albersmeier A."/>
            <person name="Kalinowski J."/>
            <person name="Ruckert C."/>
        </authorList>
    </citation>
    <scope>NUCLEOTIDE SEQUENCE</scope>
    <source>
        <strain evidence="2">CGMCC 1.15254</strain>
    </source>
</reference>
<keyword evidence="3" id="KW-1185">Reference proteome</keyword>
<evidence type="ECO:0000256" key="1">
    <source>
        <dbReference type="SAM" id="Phobius"/>
    </source>
</evidence>
<dbReference type="Proteomes" id="UP000632498">
    <property type="component" value="Unassembled WGS sequence"/>
</dbReference>
<gene>
    <name evidence="2" type="ORF">GCM10011332_08950</name>
</gene>
<sequence>MSHAQEYLLIIAVFIIGSIVLSILNKICHGRLRLKKNHPLNLTSAKYQQDYVNGLSGIITGPASLLSNEIYRSLNED</sequence>
<reference evidence="2" key="2">
    <citation type="submission" date="2020-09" db="EMBL/GenBank/DDBJ databases">
        <authorList>
            <person name="Sun Q."/>
            <person name="Zhou Y."/>
        </authorList>
    </citation>
    <scope>NUCLEOTIDE SEQUENCE</scope>
    <source>
        <strain evidence="2">CGMCC 1.15254</strain>
    </source>
</reference>
<dbReference type="EMBL" id="BMHV01000005">
    <property type="protein sequence ID" value="GGF57682.1"/>
    <property type="molecule type" value="Genomic_DNA"/>
</dbReference>
<dbReference type="AlphaFoldDB" id="A0A917F8F0"/>
<organism evidence="2 3">
    <name type="scientific">Terasakiella brassicae</name>
    <dbReference type="NCBI Taxonomy" id="1634917"/>
    <lineage>
        <taxon>Bacteria</taxon>
        <taxon>Pseudomonadati</taxon>
        <taxon>Pseudomonadota</taxon>
        <taxon>Alphaproteobacteria</taxon>
        <taxon>Rhodospirillales</taxon>
        <taxon>Terasakiellaceae</taxon>
        <taxon>Terasakiella</taxon>
    </lineage>
</organism>
<keyword evidence="1" id="KW-0472">Membrane</keyword>
<proteinExistence type="predicted"/>
<evidence type="ECO:0000313" key="3">
    <source>
        <dbReference type="Proteomes" id="UP000632498"/>
    </source>
</evidence>
<keyword evidence="1" id="KW-0812">Transmembrane</keyword>
<name>A0A917F8F0_9PROT</name>
<protein>
    <submittedName>
        <fullName evidence="2">Uncharacterized protein</fullName>
    </submittedName>
</protein>